<dbReference type="HAMAP" id="MF_00123">
    <property type="entry name" value="Arg_tRNA_synth"/>
    <property type="match status" value="1"/>
</dbReference>
<comment type="similarity">
    <text evidence="1 9 10">Belongs to the class-I aminoacyl-tRNA synthetase family.</text>
</comment>
<evidence type="ECO:0000313" key="14">
    <source>
        <dbReference type="Proteomes" id="UP000228949"/>
    </source>
</evidence>
<dbReference type="SUPFAM" id="SSF47323">
    <property type="entry name" value="Anticodon-binding domain of a subclass of class I aminoacyl-tRNA synthetases"/>
    <property type="match status" value="1"/>
</dbReference>
<dbReference type="EMBL" id="PEVJ01000001">
    <property type="protein sequence ID" value="PIU98691.1"/>
    <property type="molecule type" value="Genomic_DNA"/>
</dbReference>
<dbReference type="InterPro" id="IPR014729">
    <property type="entry name" value="Rossmann-like_a/b/a_fold"/>
</dbReference>
<name>A0A2M7B6D8_9BACT</name>
<keyword evidence="4 9" id="KW-0547">Nucleotide-binding</keyword>
<dbReference type="NCBIfam" id="TIGR00456">
    <property type="entry name" value="argS"/>
    <property type="match status" value="1"/>
</dbReference>
<evidence type="ECO:0000256" key="6">
    <source>
        <dbReference type="ARBA" id="ARBA00022917"/>
    </source>
</evidence>
<accession>A0A2M7B6D8</accession>
<dbReference type="AlphaFoldDB" id="A0A2M7B6D8"/>
<evidence type="ECO:0000256" key="4">
    <source>
        <dbReference type="ARBA" id="ARBA00022741"/>
    </source>
</evidence>
<dbReference type="SUPFAM" id="SSF55190">
    <property type="entry name" value="Arginyl-tRNA synthetase (ArgRS), N-terminal 'additional' domain"/>
    <property type="match status" value="1"/>
</dbReference>
<organism evidence="13 14">
    <name type="scientific">Candidatus Wolfebacteria bacterium CG03_land_8_20_14_0_80_40_12</name>
    <dbReference type="NCBI Taxonomy" id="1975069"/>
    <lineage>
        <taxon>Bacteria</taxon>
        <taxon>Candidatus Wolfeibacteriota</taxon>
    </lineage>
</organism>
<evidence type="ECO:0000256" key="10">
    <source>
        <dbReference type="RuleBase" id="RU363038"/>
    </source>
</evidence>
<evidence type="ECO:0000256" key="1">
    <source>
        <dbReference type="ARBA" id="ARBA00005594"/>
    </source>
</evidence>
<protein>
    <recommendedName>
        <fullName evidence="9">Arginine--tRNA ligase</fullName>
        <ecNumber evidence="9">6.1.1.19</ecNumber>
    </recommendedName>
    <alternativeName>
        <fullName evidence="9">Arginyl-tRNA synthetase</fullName>
        <shortName evidence="9">ArgRS</shortName>
    </alternativeName>
</protein>
<dbReference type="Gene3D" id="3.30.1360.70">
    <property type="entry name" value="Arginyl tRNA synthetase N-terminal domain"/>
    <property type="match status" value="1"/>
</dbReference>
<keyword evidence="6 9" id="KW-0648">Protein biosynthesis</keyword>
<keyword evidence="5 9" id="KW-0067">ATP-binding</keyword>
<keyword evidence="2 9" id="KW-0963">Cytoplasm</keyword>
<dbReference type="SUPFAM" id="SSF52374">
    <property type="entry name" value="Nucleotidylyl transferase"/>
    <property type="match status" value="1"/>
</dbReference>
<dbReference type="Proteomes" id="UP000228949">
    <property type="component" value="Unassembled WGS sequence"/>
</dbReference>
<dbReference type="GO" id="GO:0004814">
    <property type="term" value="F:arginine-tRNA ligase activity"/>
    <property type="evidence" value="ECO:0007669"/>
    <property type="project" value="UniProtKB-UniRule"/>
</dbReference>
<dbReference type="GO" id="GO:0006420">
    <property type="term" value="P:arginyl-tRNA aminoacylation"/>
    <property type="evidence" value="ECO:0007669"/>
    <property type="project" value="UniProtKB-UniRule"/>
</dbReference>
<evidence type="ECO:0000259" key="12">
    <source>
        <dbReference type="SMART" id="SM01016"/>
    </source>
</evidence>
<evidence type="ECO:0000256" key="2">
    <source>
        <dbReference type="ARBA" id="ARBA00022490"/>
    </source>
</evidence>
<dbReference type="Gene3D" id="1.10.730.10">
    <property type="entry name" value="Isoleucyl-tRNA Synthetase, Domain 1"/>
    <property type="match status" value="1"/>
</dbReference>
<dbReference type="InterPro" id="IPR001278">
    <property type="entry name" value="Arg-tRNA-ligase"/>
</dbReference>
<reference evidence="14" key="1">
    <citation type="submission" date="2017-09" db="EMBL/GenBank/DDBJ databases">
        <title>Depth-based differentiation of microbial function through sediment-hosted aquifers and enrichment of novel symbionts in the deep terrestrial subsurface.</title>
        <authorList>
            <person name="Probst A.J."/>
            <person name="Ladd B."/>
            <person name="Jarett J.K."/>
            <person name="Geller-Mcgrath D.E."/>
            <person name="Sieber C.M.K."/>
            <person name="Emerson J.B."/>
            <person name="Anantharaman K."/>
            <person name="Thomas B.C."/>
            <person name="Malmstrom R."/>
            <person name="Stieglmeier M."/>
            <person name="Klingl A."/>
            <person name="Woyke T."/>
            <person name="Ryan C.M."/>
            <person name="Banfield J.F."/>
        </authorList>
    </citation>
    <scope>NUCLEOTIDE SEQUENCE [LARGE SCALE GENOMIC DNA]</scope>
</reference>
<evidence type="ECO:0000256" key="3">
    <source>
        <dbReference type="ARBA" id="ARBA00022598"/>
    </source>
</evidence>
<dbReference type="GO" id="GO:0005737">
    <property type="term" value="C:cytoplasm"/>
    <property type="evidence" value="ECO:0007669"/>
    <property type="project" value="UniProtKB-SubCell"/>
</dbReference>
<dbReference type="PANTHER" id="PTHR11956">
    <property type="entry name" value="ARGINYL-TRNA SYNTHETASE"/>
    <property type="match status" value="1"/>
</dbReference>
<comment type="catalytic activity">
    <reaction evidence="8 9">
        <text>tRNA(Arg) + L-arginine + ATP = L-arginyl-tRNA(Arg) + AMP + diphosphate</text>
        <dbReference type="Rhea" id="RHEA:20301"/>
        <dbReference type="Rhea" id="RHEA-COMP:9658"/>
        <dbReference type="Rhea" id="RHEA-COMP:9673"/>
        <dbReference type="ChEBI" id="CHEBI:30616"/>
        <dbReference type="ChEBI" id="CHEBI:32682"/>
        <dbReference type="ChEBI" id="CHEBI:33019"/>
        <dbReference type="ChEBI" id="CHEBI:78442"/>
        <dbReference type="ChEBI" id="CHEBI:78513"/>
        <dbReference type="ChEBI" id="CHEBI:456215"/>
        <dbReference type="EC" id="6.1.1.19"/>
    </reaction>
</comment>
<dbReference type="InterPro" id="IPR001412">
    <property type="entry name" value="aa-tRNA-synth_I_CS"/>
</dbReference>
<feature type="short sequence motif" description="'HIGH' region" evidence="9">
    <location>
        <begin position="128"/>
        <end position="138"/>
    </location>
</feature>
<dbReference type="GO" id="GO:0005524">
    <property type="term" value="F:ATP binding"/>
    <property type="evidence" value="ECO:0007669"/>
    <property type="project" value="UniProtKB-UniRule"/>
</dbReference>
<comment type="caution">
    <text evidence="13">The sequence shown here is derived from an EMBL/GenBank/DDBJ whole genome shotgun (WGS) entry which is preliminary data.</text>
</comment>
<dbReference type="PROSITE" id="PS00178">
    <property type="entry name" value="AA_TRNA_LIGASE_I"/>
    <property type="match status" value="1"/>
</dbReference>
<evidence type="ECO:0000259" key="11">
    <source>
        <dbReference type="SMART" id="SM00836"/>
    </source>
</evidence>
<proteinExistence type="inferred from homology"/>
<dbReference type="InterPro" id="IPR005148">
    <property type="entry name" value="Arg-tRNA-synth_N"/>
</dbReference>
<dbReference type="InterPro" id="IPR008909">
    <property type="entry name" value="DALR_anticod-bd"/>
</dbReference>
<dbReference type="Pfam" id="PF05746">
    <property type="entry name" value="DALR_1"/>
    <property type="match status" value="1"/>
</dbReference>
<dbReference type="Pfam" id="PF00750">
    <property type="entry name" value="tRNA-synt_1d"/>
    <property type="match status" value="1"/>
</dbReference>
<evidence type="ECO:0000256" key="8">
    <source>
        <dbReference type="ARBA" id="ARBA00049339"/>
    </source>
</evidence>
<feature type="domain" description="Arginyl tRNA synthetase N-terminal" evidence="12">
    <location>
        <begin position="4"/>
        <end position="90"/>
    </location>
</feature>
<dbReference type="Gene3D" id="3.40.50.620">
    <property type="entry name" value="HUPs"/>
    <property type="match status" value="1"/>
</dbReference>
<dbReference type="PRINTS" id="PR01038">
    <property type="entry name" value="TRNASYNTHARG"/>
</dbReference>
<feature type="domain" description="DALR anticodon binding" evidence="11">
    <location>
        <begin position="464"/>
        <end position="580"/>
    </location>
</feature>
<evidence type="ECO:0000313" key="13">
    <source>
        <dbReference type="EMBL" id="PIU98691.1"/>
    </source>
</evidence>
<evidence type="ECO:0000256" key="7">
    <source>
        <dbReference type="ARBA" id="ARBA00023146"/>
    </source>
</evidence>
<comment type="subcellular location">
    <subcellularLocation>
        <location evidence="9">Cytoplasm</location>
    </subcellularLocation>
</comment>
<sequence length="580" mass="66030">MSIEDIKNLILSRTRETIRENFGHSELAEKLVLTFPPDVSFGDFALECFPLAKEFKKPPAEIAEELALKIKPSEIIKNIQADGPYLNFKISKDFLFKEVLREIFEKGENFGNSEIGKNSLFLLEYLSPNTNKPLHLGHIRNGVLAMAISNLLEAQGYKIIKANLVNDRGIHICQSTLAWQKWGGGETPRSSGVKGDHFVGRFYVRYHSEAGKSPEIKEQLEKETRQMLQKWEAGDKEIIELWQTMNQWVEQGFEETYKELGLKFDVFDYESETYKLGKKIVEIGIQKGVFKKTEDGAFIAELTNGQKITLIRSDGTSVYMTQDLGAAKLRIERHRPDRLIYVSAVEQDFHFKTLFEILEMVGFQWAKKLNHLSYGLVNLPEGKMKSREGKVVDADDLISAIKDLALEEILKRHSDLEKSEALERAKKIGLAAIKFYLLRVKPVQEINFNPKESISFDGFTGPYCQYAYGRAANILKKANKEVGAEIDFSVLNKKEELILFRHLIQFPEKIRLAAKEFNPAAISEYLFETAKAFNHFYTFCPVLAGETENLIEARLALVRAASIILKKSLNLLGIEALKAM</sequence>
<dbReference type="EC" id="6.1.1.19" evidence="9"/>
<dbReference type="Pfam" id="PF03485">
    <property type="entry name" value="Arg_tRNA_synt_N"/>
    <property type="match status" value="1"/>
</dbReference>
<keyword evidence="7 9" id="KW-0030">Aminoacyl-tRNA synthetase</keyword>
<gene>
    <name evidence="9 13" type="primary">argS</name>
    <name evidence="13" type="ORF">COS61_00020</name>
</gene>
<dbReference type="InterPro" id="IPR009080">
    <property type="entry name" value="tRNAsynth_Ia_anticodon-bd"/>
</dbReference>
<dbReference type="PANTHER" id="PTHR11956:SF5">
    <property type="entry name" value="ARGININE--TRNA LIGASE, CYTOPLASMIC"/>
    <property type="match status" value="1"/>
</dbReference>
<dbReference type="SMART" id="SM00836">
    <property type="entry name" value="DALR_1"/>
    <property type="match status" value="1"/>
</dbReference>
<dbReference type="InterPro" id="IPR036695">
    <property type="entry name" value="Arg-tRNA-synth_N_sf"/>
</dbReference>
<evidence type="ECO:0000256" key="5">
    <source>
        <dbReference type="ARBA" id="ARBA00022840"/>
    </source>
</evidence>
<evidence type="ECO:0000256" key="9">
    <source>
        <dbReference type="HAMAP-Rule" id="MF_00123"/>
    </source>
</evidence>
<dbReference type="FunFam" id="1.10.730.10:FF:000006">
    <property type="entry name" value="Arginyl-tRNA synthetase 2, mitochondrial"/>
    <property type="match status" value="1"/>
</dbReference>
<comment type="subunit">
    <text evidence="9">Monomer.</text>
</comment>
<dbReference type="InterPro" id="IPR035684">
    <property type="entry name" value="ArgRS_core"/>
</dbReference>
<dbReference type="SMART" id="SM01016">
    <property type="entry name" value="Arg_tRNA_synt_N"/>
    <property type="match status" value="1"/>
</dbReference>
<keyword evidence="3 9" id="KW-0436">Ligase</keyword>